<sequence>MFLINDCSLLNLIFFTKKIFYLFLFADINESEPSGSQPLATLREGWLGSVFDEADIEKCGCLSESEAVRLIKQLNPRILLDRVENEVKVNLS</sequence>
<gene>
    <name evidence="1" type="ORF">OFLC_LOCUS15965</name>
</gene>
<keyword evidence="2" id="KW-1185">Reference proteome</keyword>
<reference evidence="3" key="1">
    <citation type="submission" date="2016-06" db="UniProtKB">
        <authorList>
            <consortium name="WormBaseParasite"/>
        </authorList>
    </citation>
    <scope>IDENTIFICATION</scope>
</reference>
<name>A0A183I8A2_9BILA</name>
<accession>A0A183I8A2</accession>
<reference evidence="1 2" key="2">
    <citation type="submission" date="2018-11" db="EMBL/GenBank/DDBJ databases">
        <authorList>
            <consortium name="Pathogen Informatics"/>
        </authorList>
    </citation>
    <scope>NUCLEOTIDE SEQUENCE [LARGE SCALE GENOMIC DNA]</scope>
</reference>
<protein>
    <submittedName>
        <fullName evidence="3">EF-hand domain-containing protein</fullName>
    </submittedName>
</protein>
<dbReference type="AlphaFoldDB" id="A0A183I8A2"/>
<evidence type="ECO:0000313" key="2">
    <source>
        <dbReference type="Proteomes" id="UP000267606"/>
    </source>
</evidence>
<dbReference type="Proteomes" id="UP000267606">
    <property type="component" value="Unassembled WGS sequence"/>
</dbReference>
<organism evidence="3">
    <name type="scientific">Onchocerca flexuosa</name>
    <dbReference type="NCBI Taxonomy" id="387005"/>
    <lineage>
        <taxon>Eukaryota</taxon>
        <taxon>Metazoa</taxon>
        <taxon>Ecdysozoa</taxon>
        <taxon>Nematoda</taxon>
        <taxon>Chromadorea</taxon>
        <taxon>Rhabditida</taxon>
        <taxon>Spirurina</taxon>
        <taxon>Spiruromorpha</taxon>
        <taxon>Filarioidea</taxon>
        <taxon>Onchocercidae</taxon>
        <taxon>Onchocerca</taxon>
    </lineage>
</organism>
<evidence type="ECO:0000313" key="3">
    <source>
        <dbReference type="WBParaSite" id="OFLC_0001597701-mRNA-1"/>
    </source>
</evidence>
<dbReference type="WBParaSite" id="OFLC_0001597701-mRNA-1">
    <property type="protein sequence ID" value="OFLC_0001597701-mRNA-1"/>
    <property type="gene ID" value="OFLC_0001597701"/>
</dbReference>
<proteinExistence type="predicted"/>
<dbReference type="STRING" id="387005.A0A183I8A2"/>
<evidence type="ECO:0000313" key="1">
    <source>
        <dbReference type="EMBL" id="VDP25438.1"/>
    </source>
</evidence>
<dbReference type="EMBL" id="UZAJ01043387">
    <property type="protein sequence ID" value="VDP25438.1"/>
    <property type="molecule type" value="Genomic_DNA"/>
</dbReference>